<reference evidence="1" key="1">
    <citation type="journal article" date="2014" name="Front. Microbiol.">
        <title>High frequency of phylogenetically diverse reductive dehalogenase-homologous genes in deep subseafloor sedimentary metagenomes.</title>
        <authorList>
            <person name="Kawai M."/>
            <person name="Futagami T."/>
            <person name="Toyoda A."/>
            <person name="Takaki Y."/>
            <person name="Nishi S."/>
            <person name="Hori S."/>
            <person name="Arai W."/>
            <person name="Tsubouchi T."/>
            <person name="Morono Y."/>
            <person name="Uchiyama I."/>
            <person name="Ito T."/>
            <person name="Fujiyama A."/>
            <person name="Inagaki F."/>
            <person name="Takami H."/>
        </authorList>
    </citation>
    <scope>NUCLEOTIDE SEQUENCE</scope>
    <source>
        <strain evidence="1">Expedition CK06-06</strain>
    </source>
</reference>
<organism evidence="1">
    <name type="scientific">marine sediment metagenome</name>
    <dbReference type="NCBI Taxonomy" id="412755"/>
    <lineage>
        <taxon>unclassified sequences</taxon>
        <taxon>metagenomes</taxon>
        <taxon>ecological metagenomes</taxon>
    </lineage>
</organism>
<name>X1NAP0_9ZZZZ</name>
<evidence type="ECO:0000313" key="1">
    <source>
        <dbReference type="EMBL" id="GAI40698.1"/>
    </source>
</evidence>
<accession>X1NAP0</accession>
<dbReference type="EMBL" id="BARV01030382">
    <property type="protein sequence ID" value="GAI40698.1"/>
    <property type="molecule type" value="Genomic_DNA"/>
</dbReference>
<sequence length="88" mass="10227">MNGYRDYTMKLTLKSPIVTSFQSDTLFGHICWAIHYLKWDDERSVEDFLALYDEGKLPLLISNGFPKDYLPKPIVRPILQEELSSIFG</sequence>
<protein>
    <submittedName>
        <fullName evidence="1">Uncharacterized protein</fullName>
    </submittedName>
</protein>
<gene>
    <name evidence="1" type="ORF">S06H3_48267</name>
</gene>
<dbReference type="AlphaFoldDB" id="X1NAP0"/>
<proteinExistence type="predicted"/>
<feature type="non-terminal residue" evidence="1">
    <location>
        <position position="88"/>
    </location>
</feature>
<comment type="caution">
    <text evidence="1">The sequence shown here is derived from an EMBL/GenBank/DDBJ whole genome shotgun (WGS) entry which is preliminary data.</text>
</comment>